<dbReference type="AlphaFoldDB" id="A0AAN9KXQ4"/>
<dbReference type="Pfam" id="PF17181">
    <property type="entry name" value="EPF"/>
    <property type="match status" value="1"/>
</dbReference>
<dbReference type="GO" id="GO:0005576">
    <property type="term" value="C:extracellular region"/>
    <property type="evidence" value="ECO:0007669"/>
    <property type="project" value="UniProtKB-SubCell"/>
</dbReference>
<evidence type="ECO:0000313" key="10">
    <source>
        <dbReference type="Proteomes" id="UP001367508"/>
    </source>
</evidence>
<sequence>MLRFLHRCTIRNQHGTKFFTLREKVDSARTEVTMHKQTSTGKLKSVESRETQEKRKDRDVPKGEREGIGISSHTLSSIHPLLMAPPPAKAYHLHGFKVAITVAFIFSLIVPLPKSGGSVLSGSRKSLEENKVMIGSKPPACVNKCMNCRPCKATVIVPNHTRNGFNLKLSSHGEDDSYYLLSWKCRCGDKLFPP</sequence>
<evidence type="ECO:0000313" key="9">
    <source>
        <dbReference type="EMBL" id="KAK7325246.1"/>
    </source>
</evidence>
<evidence type="ECO:0000256" key="5">
    <source>
        <dbReference type="ARBA" id="ARBA00022729"/>
    </source>
</evidence>
<evidence type="ECO:0000256" key="2">
    <source>
        <dbReference type="ARBA" id="ARBA00008127"/>
    </source>
</evidence>
<comment type="subcellular location">
    <subcellularLocation>
        <location evidence="1 7">Secreted</location>
    </subcellularLocation>
</comment>
<accession>A0AAN9KXQ4</accession>
<evidence type="ECO:0000256" key="7">
    <source>
        <dbReference type="RuleBase" id="RU367102"/>
    </source>
</evidence>
<dbReference type="Proteomes" id="UP001367508">
    <property type="component" value="Unassembled WGS sequence"/>
</dbReference>
<comment type="function">
    <text evidence="7">Controls stomatal patterning.</text>
</comment>
<evidence type="ECO:0000256" key="3">
    <source>
        <dbReference type="ARBA" id="ARBA00022473"/>
    </source>
</evidence>
<keyword evidence="3 7" id="KW-0217">Developmental protein</keyword>
<dbReference type="GO" id="GO:0010052">
    <property type="term" value="P:guard cell differentiation"/>
    <property type="evidence" value="ECO:0007669"/>
    <property type="project" value="UniProtKB-UniRule"/>
</dbReference>
<proteinExistence type="inferred from homology"/>
<keyword evidence="10" id="KW-1185">Reference proteome</keyword>
<gene>
    <name evidence="9" type="ORF">VNO77_29405</name>
</gene>
<dbReference type="PANTHER" id="PTHR33109">
    <property type="entry name" value="EPIDERMAL PATTERNING FACTOR-LIKE PROTEIN 4"/>
    <property type="match status" value="1"/>
</dbReference>
<keyword evidence="4 7" id="KW-0964">Secreted</keyword>
<keyword evidence="5" id="KW-0732">Signal</keyword>
<comment type="similarity">
    <text evidence="2 7">Belongs to the plant cysteine rich small secretory peptide family. Epidermal patterning factor subfamily.</text>
</comment>
<feature type="region of interest" description="Disordered" evidence="8">
    <location>
        <begin position="30"/>
        <end position="68"/>
    </location>
</feature>
<evidence type="ECO:0000256" key="1">
    <source>
        <dbReference type="ARBA" id="ARBA00004613"/>
    </source>
</evidence>
<comment type="caution">
    <text evidence="9">The sequence shown here is derived from an EMBL/GenBank/DDBJ whole genome shotgun (WGS) entry which is preliminary data.</text>
</comment>
<feature type="compositionally biased region" description="Basic and acidic residues" evidence="8">
    <location>
        <begin position="44"/>
        <end position="67"/>
    </location>
</feature>
<organism evidence="9 10">
    <name type="scientific">Canavalia gladiata</name>
    <name type="common">Sword bean</name>
    <name type="synonym">Dolichos gladiatus</name>
    <dbReference type="NCBI Taxonomy" id="3824"/>
    <lineage>
        <taxon>Eukaryota</taxon>
        <taxon>Viridiplantae</taxon>
        <taxon>Streptophyta</taxon>
        <taxon>Embryophyta</taxon>
        <taxon>Tracheophyta</taxon>
        <taxon>Spermatophyta</taxon>
        <taxon>Magnoliopsida</taxon>
        <taxon>eudicotyledons</taxon>
        <taxon>Gunneridae</taxon>
        <taxon>Pentapetalae</taxon>
        <taxon>rosids</taxon>
        <taxon>fabids</taxon>
        <taxon>Fabales</taxon>
        <taxon>Fabaceae</taxon>
        <taxon>Papilionoideae</taxon>
        <taxon>50 kb inversion clade</taxon>
        <taxon>NPAAA clade</taxon>
        <taxon>indigoferoid/millettioid clade</taxon>
        <taxon>Phaseoleae</taxon>
        <taxon>Canavalia</taxon>
    </lineage>
</organism>
<evidence type="ECO:0000256" key="6">
    <source>
        <dbReference type="ARBA" id="ARBA00023157"/>
    </source>
</evidence>
<dbReference type="PANTHER" id="PTHR33109:SF82">
    <property type="entry name" value="EPIDERMAL PATTERNING FACTOR-LIKE PROTEIN"/>
    <property type="match status" value="1"/>
</dbReference>
<keyword evidence="6" id="KW-1015">Disulfide bond</keyword>
<evidence type="ECO:0000256" key="8">
    <source>
        <dbReference type="SAM" id="MobiDB-lite"/>
    </source>
</evidence>
<dbReference type="EMBL" id="JAYMYQ010000006">
    <property type="protein sequence ID" value="KAK7325246.1"/>
    <property type="molecule type" value="Genomic_DNA"/>
</dbReference>
<dbReference type="InterPro" id="IPR039455">
    <property type="entry name" value="EPFL"/>
</dbReference>
<reference evidence="9 10" key="1">
    <citation type="submission" date="2024-01" db="EMBL/GenBank/DDBJ databases">
        <title>The genomes of 5 underutilized Papilionoideae crops provide insights into root nodulation and disease resistanc.</title>
        <authorList>
            <person name="Jiang F."/>
        </authorList>
    </citation>
    <scope>NUCLEOTIDE SEQUENCE [LARGE SCALE GENOMIC DNA]</scope>
    <source>
        <strain evidence="9">LVBAO_FW01</strain>
        <tissue evidence="9">Leaves</tissue>
    </source>
</reference>
<name>A0AAN9KXQ4_CANGL</name>
<evidence type="ECO:0000256" key="4">
    <source>
        <dbReference type="ARBA" id="ARBA00022525"/>
    </source>
</evidence>
<protein>
    <recommendedName>
        <fullName evidence="7">Epidermal patterning factor-like protein</fullName>
    </recommendedName>
</protein>